<dbReference type="RefSeq" id="WP_122194712.1">
    <property type="nucleotide sequence ID" value="NZ_JBHSKC010000003.1"/>
</dbReference>
<evidence type="ECO:0000313" key="3">
    <source>
        <dbReference type="Proteomes" id="UP000282674"/>
    </source>
</evidence>
<accession>A0A3M2MAK8</accession>
<evidence type="ECO:0000256" key="1">
    <source>
        <dbReference type="SAM" id="Coils"/>
    </source>
</evidence>
<proteinExistence type="predicted"/>
<comment type="caution">
    <text evidence="2">The sequence shown here is derived from an EMBL/GenBank/DDBJ whole genome shotgun (WGS) entry which is preliminary data.</text>
</comment>
<dbReference type="AlphaFoldDB" id="A0A3M2MAK8"/>
<protein>
    <submittedName>
        <fullName evidence="2">Uncharacterized protein</fullName>
    </submittedName>
</protein>
<reference evidence="2 3" key="1">
    <citation type="submission" date="2018-10" db="EMBL/GenBank/DDBJ databases">
        <title>Isolation from soil.</title>
        <authorList>
            <person name="Hu J."/>
        </authorList>
    </citation>
    <scope>NUCLEOTIDE SEQUENCE [LARGE SCALE GENOMIC DNA]</scope>
    <source>
        <strain evidence="2 3">NEAU-Ht49</strain>
    </source>
</reference>
<keyword evidence="1" id="KW-0175">Coiled coil</keyword>
<sequence>MTREEADEALARLRDERDRISAGLLDLDAQPGRRMLDGAAMSGASAELQARVADRMARLWLLFDRYRQALSAAEELRERHARPKSPELAELTRLLDGRSVELEPEHVPLEKRGLLGGPGPERLTLEATVRRMTALYGEVAQDIAAVDAAWTALLPALETAESRHREAAALAAALEASTTEVNRLGREVAEAGHVVRSDPLSLMRKGGPDTSALTRLANGLGEVAARLEEALRLREGYAGRLDATESLVDEVRRAHEAALRAHAEALEKIASPGLSEPSDLAGALADRLAALRSLPSTGRWDELAERLSDLERAAADARARAQRDRELATGLLERREELRGRLAAYRVKAARLGLAEDAELLTIHERARELLWTSPCDLRAATVALSGYQQAVNSRAKGTDR</sequence>
<feature type="coiled-coil region" evidence="1">
    <location>
        <begin position="300"/>
        <end position="327"/>
    </location>
</feature>
<gene>
    <name evidence="2" type="ORF">EBO15_13490</name>
</gene>
<evidence type="ECO:0000313" key="2">
    <source>
        <dbReference type="EMBL" id="RMI44168.1"/>
    </source>
</evidence>
<dbReference type="Proteomes" id="UP000282674">
    <property type="component" value="Unassembled WGS sequence"/>
</dbReference>
<organism evidence="2 3">
    <name type="scientific">Actinomadura harenae</name>
    <dbReference type="NCBI Taxonomy" id="2483351"/>
    <lineage>
        <taxon>Bacteria</taxon>
        <taxon>Bacillati</taxon>
        <taxon>Actinomycetota</taxon>
        <taxon>Actinomycetes</taxon>
        <taxon>Streptosporangiales</taxon>
        <taxon>Thermomonosporaceae</taxon>
        <taxon>Actinomadura</taxon>
    </lineage>
</organism>
<keyword evidence="3" id="KW-1185">Reference proteome</keyword>
<dbReference type="OrthoDB" id="3375894at2"/>
<dbReference type="EMBL" id="RFFG01000020">
    <property type="protein sequence ID" value="RMI44168.1"/>
    <property type="molecule type" value="Genomic_DNA"/>
</dbReference>
<name>A0A3M2MAK8_9ACTN</name>